<feature type="coiled-coil region" evidence="2">
    <location>
        <begin position="130"/>
        <end position="171"/>
    </location>
</feature>
<name>A0ABZ2XX63_9RHOB</name>
<dbReference type="Pfam" id="PF25954">
    <property type="entry name" value="Beta-barrel_RND_2"/>
    <property type="match status" value="1"/>
</dbReference>
<protein>
    <submittedName>
        <fullName evidence="4">Efflux RND transporter periplasmic adaptor subunit</fullName>
    </submittedName>
</protein>
<sequence length="417" mass="43327">MRLIPLLTAILVTAGLFFAVFQREALLAFARNDAAAEQLPAPEPDGDGMADAVAAAAETSGAIGVVVMRSAAQAIDSAVVLRGETRAVRQVEVRAETAGTVLSEPLRKGAHITKGELLCQLDPGVRDANLAEARARLVEAKSRVPEAQAKLVETQARLAEAQINLNAAQKLSEGGYASETRRVSAEASERAALAGIASAEAGLEATASGIEAAEAAVAAAEWDISRLAIRAPFNGLLETDTAELGSFMQPGSLCGTVIQLNPIKVVGFVPESEVNRVIPGALAGAELSTGERITGHVTFLSRSADPTTRTFEVEITVPNEDLSIRDGQTADIAISSAGANAHKVPQSALTLNNAGVLGVRTVGPDNVVDFIPVKLLRDEVDGVWLDGLPETADIIVVGQDFVTKGVAVAPTLREATQ</sequence>
<gene>
    <name evidence="4" type="ORF">QEZ52_09150</name>
</gene>
<evidence type="ECO:0000313" key="5">
    <source>
        <dbReference type="Proteomes" id="UP001623232"/>
    </source>
</evidence>
<accession>A0ABZ2XX63</accession>
<evidence type="ECO:0000256" key="1">
    <source>
        <dbReference type="ARBA" id="ARBA00009477"/>
    </source>
</evidence>
<dbReference type="Gene3D" id="1.10.287.470">
    <property type="entry name" value="Helix hairpin bin"/>
    <property type="match status" value="1"/>
</dbReference>
<dbReference type="Gene3D" id="2.40.30.170">
    <property type="match status" value="1"/>
</dbReference>
<keyword evidence="5" id="KW-1185">Reference proteome</keyword>
<comment type="similarity">
    <text evidence="1">Belongs to the membrane fusion protein (MFP) (TC 8.A.1) family.</text>
</comment>
<dbReference type="InterPro" id="IPR058792">
    <property type="entry name" value="Beta-barrel_RND_2"/>
</dbReference>
<dbReference type="EMBL" id="CP123584">
    <property type="protein sequence ID" value="WZK90694.1"/>
    <property type="molecule type" value="Genomic_DNA"/>
</dbReference>
<dbReference type="PANTHER" id="PTHR30469:SF29">
    <property type="entry name" value="BLR2860 PROTEIN"/>
    <property type="match status" value="1"/>
</dbReference>
<evidence type="ECO:0000313" key="4">
    <source>
        <dbReference type="EMBL" id="WZK90694.1"/>
    </source>
</evidence>
<dbReference type="Gene3D" id="2.40.420.20">
    <property type="match status" value="1"/>
</dbReference>
<organism evidence="4 5">
    <name type="scientific">Aliisedimentitalea scapharcae</name>
    <dbReference type="NCBI Taxonomy" id="1524259"/>
    <lineage>
        <taxon>Bacteria</taxon>
        <taxon>Pseudomonadati</taxon>
        <taxon>Pseudomonadota</taxon>
        <taxon>Alphaproteobacteria</taxon>
        <taxon>Rhodobacterales</taxon>
        <taxon>Roseobacteraceae</taxon>
        <taxon>Aliisedimentitalea</taxon>
    </lineage>
</organism>
<dbReference type="SUPFAM" id="SSF111369">
    <property type="entry name" value="HlyD-like secretion proteins"/>
    <property type="match status" value="2"/>
</dbReference>
<evidence type="ECO:0000256" key="2">
    <source>
        <dbReference type="SAM" id="Coils"/>
    </source>
</evidence>
<dbReference type="Proteomes" id="UP001623232">
    <property type="component" value="Chromosome"/>
</dbReference>
<proteinExistence type="inferred from homology"/>
<keyword evidence="2" id="KW-0175">Coiled coil</keyword>
<dbReference type="RefSeq" id="WP_406649665.1">
    <property type="nucleotide sequence ID" value="NZ_CP123584.1"/>
</dbReference>
<dbReference type="Gene3D" id="2.40.50.100">
    <property type="match status" value="1"/>
</dbReference>
<dbReference type="InterPro" id="IPR006143">
    <property type="entry name" value="RND_pump_MFP"/>
</dbReference>
<dbReference type="PANTHER" id="PTHR30469">
    <property type="entry name" value="MULTIDRUG RESISTANCE PROTEIN MDTA"/>
    <property type="match status" value="1"/>
</dbReference>
<evidence type="ECO:0000259" key="3">
    <source>
        <dbReference type="Pfam" id="PF25954"/>
    </source>
</evidence>
<dbReference type="NCBIfam" id="TIGR01730">
    <property type="entry name" value="RND_mfp"/>
    <property type="match status" value="1"/>
</dbReference>
<reference evidence="4 5" key="1">
    <citation type="submission" date="2023-04" db="EMBL/GenBank/DDBJ databases">
        <title>Complete genome sequence of Alisedimentitalea scapharcae.</title>
        <authorList>
            <person name="Rong J.-C."/>
            <person name="Yi M.-L."/>
            <person name="Zhao Q."/>
        </authorList>
    </citation>
    <scope>NUCLEOTIDE SEQUENCE [LARGE SCALE GENOMIC DNA]</scope>
    <source>
        <strain evidence="4 5">KCTC 42119</strain>
    </source>
</reference>
<feature type="domain" description="CusB-like beta-barrel" evidence="3">
    <location>
        <begin position="269"/>
        <end position="337"/>
    </location>
</feature>